<evidence type="ECO:0000256" key="1">
    <source>
        <dbReference type="SAM" id="MobiDB-lite"/>
    </source>
</evidence>
<dbReference type="EMBL" id="UZAE01013218">
    <property type="protein sequence ID" value="VDO08770.1"/>
    <property type="molecule type" value="Genomic_DNA"/>
</dbReference>
<dbReference type="SMART" id="SM00572">
    <property type="entry name" value="DZF"/>
    <property type="match status" value="1"/>
</dbReference>
<evidence type="ECO:0000259" key="2">
    <source>
        <dbReference type="PROSITE" id="PS51703"/>
    </source>
</evidence>
<dbReference type="AlphaFoldDB" id="A0A0R3TSX7"/>
<feature type="compositionally biased region" description="Low complexity" evidence="1">
    <location>
        <begin position="469"/>
        <end position="478"/>
    </location>
</feature>
<feature type="region of interest" description="Disordered" evidence="1">
    <location>
        <begin position="460"/>
        <end position="488"/>
    </location>
</feature>
<dbReference type="InterPro" id="IPR003604">
    <property type="entry name" value="Matrin/U1-like-C_Znf_C2H2"/>
</dbReference>
<name>A0A0R3TSX7_RODNA</name>
<dbReference type="PROSITE" id="PS51703">
    <property type="entry name" value="DZF"/>
    <property type="match status" value="1"/>
</dbReference>
<accession>A0A0R3TSX7</accession>
<dbReference type="GO" id="GO:0003727">
    <property type="term" value="F:single-stranded RNA binding"/>
    <property type="evidence" value="ECO:0007669"/>
    <property type="project" value="TreeGrafter"/>
</dbReference>
<gene>
    <name evidence="3" type="ORF">HNAJ_LOCUS10780</name>
</gene>
<dbReference type="PANTHER" id="PTHR45762:SF3">
    <property type="entry name" value="ZINC-FINGER PROTEIN AT 72D, ISOFORM B"/>
    <property type="match status" value="1"/>
</dbReference>
<dbReference type="SMART" id="SM00355">
    <property type="entry name" value="ZnF_C2H2"/>
    <property type="match status" value="3"/>
</dbReference>
<reference evidence="3 4" key="2">
    <citation type="submission" date="2018-11" db="EMBL/GenBank/DDBJ databases">
        <authorList>
            <consortium name="Pathogen Informatics"/>
        </authorList>
    </citation>
    <scope>NUCLEOTIDE SEQUENCE [LARGE SCALE GENOMIC DNA]</scope>
</reference>
<evidence type="ECO:0000313" key="5">
    <source>
        <dbReference type="WBParaSite" id="HNAJ_0001078501-mRNA-1"/>
    </source>
</evidence>
<feature type="compositionally biased region" description="Polar residues" evidence="1">
    <location>
        <begin position="687"/>
        <end position="700"/>
    </location>
</feature>
<dbReference type="InterPro" id="IPR013087">
    <property type="entry name" value="Znf_C2H2_type"/>
</dbReference>
<dbReference type="WBParaSite" id="HNAJ_0001078501-mRNA-1">
    <property type="protein sequence ID" value="HNAJ_0001078501-mRNA-1"/>
    <property type="gene ID" value="HNAJ_0001078501"/>
</dbReference>
<dbReference type="InterPro" id="IPR006561">
    <property type="entry name" value="DZF_dom"/>
</dbReference>
<dbReference type="GO" id="GO:0071011">
    <property type="term" value="C:precatalytic spliceosome"/>
    <property type="evidence" value="ECO:0007669"/>
    <property type="project" value="TreeGrafter"/>
</dbReference>
<proteinExistence type="predicted"/>
<reference evidence="5" key="1">
    <citation type="submission" date="2017-02" db="UniProtKB">
        <authorList>
            <consortium name="WormBaseParasite"/>
        </authorList>
    </citation>
    <scope>IDENTIFICATION</scope>
</reference>
<feature type="domain" description="DZF" evidence="2">
    <location>
        <begin position="304"/>
        <end position="712"/>
    </location>
</feature>
<evidence type="ECO:0000313" key="4">
    <source>
        <dbReference type="Proteomes" id="UP000278807"/>
    </source>
</evidence>
<dbReference type="GO" id="GO:0003725">
    <property type="term" value="F:double-stranded RNA binding"/>
    <property type="evidence" value="ECO:0007669"/>
    <property type="project" value="TreeGrafter"/>
</dbReference>
<dbReference type="SUPFAM" id="SSF57667">
    <property type="entry name" value="beta-beta-alpha zinc fingers"/>
    <property type="match status" value="3"/>
</dbReference>
<dbReference type="STRING" id="102285.A0A0R3TSX7"/>
<dbReference type="GO" id="GO:0008270">
    <property type="term" value="F:zinc ion binding"/>
    <property type="evidence" value="ECO:0007669"/>
    <property type="project" value="InterPro"/>
</dbReference>
<feature type="region of interest" description="Disordered" evidence="1">
    <location>
        <begin position="681"/>
        <end position="715"/>
    </location>
</feature>
<keyword evidence="4" id="KW-1185">Reference proteome</keyword>
<dbReference type="Pfam" id="PF12874">
    <property type="entry name" value="zf-met"/>
    <property type="match status" value="3"/>
</dbReference>
<dbReference type="InterPro" id="IPR036236">
    <property type="entry name" value="Znf_C2H2_sf"/>
</dbReference>
<dbReference type="Proteomes" id="UP000278807">
    <property type="component" value="Unassembled WGS sequence"/>
</dbReference>
<organism evidence="5">
    <name type="scientific">Rodentolepis nana</name>
    <name type="common">Dwarf tapeworm</name>
    <name type="synonym">Hymenolepis nana</name>
    <dbReference type="NCBI Taxonomy" id="102285"/>
    <lineage>
        <taxon>Eukaryota</taxon>
        <taxon>Metazoa</taxon>
        <taxon>Spiralia</taxon>
        <taxon>Lophotrochozoa</taxon>
        <taxon>Platyhelminthes</taxon>
        <taxon>Cestoda</taxon>
        <taxon>Eucestoda</taxon>
        <taxon>Cyclophyllidea</taxon>
        <taxon>Hymenolepididae</taxon>
        <taxon>Rodentolepis</taxon>
    </lineage>
</organism>
<feature type="region of interest" description="Disordered" evidence="1">
    <location>
        <begin position="244"/>
        <end position="313"/>
    </location>
</feature>
<dbReference type="OrthoDB" id="8898434at2759"/>
<evidence type="ECO:0000313" key="3">
    <source>
        <dbReference type="EMBL" id="VDO08770.1"/>
    </source>
</evidence>
<dbReference type="SMART" id="SM00451">
    <property type="entry name" value="ZnF_U1"/>
    <property type="match status" value="3"/>
</dbReference>
<dbReference type="Gene3D" id="3.30.160.60">
    <property type="entry name" value="Classic Zinc Finger"/>
    <property type="match status" value="3"/>
</dbReference>
<dbReference type="PANTHER" id="PTHR45762">
    <property type="entry name" value="ZINC FINGER RNA-BINDING PROTEIN"/>
    <property type="match status" value="1"/>
</dbReference>
<sequence length="759" mass="83213">MACDNTKLWRLSQEPKLKLDPSIFSSQTHNCILPSHTSQESTHAKNGDAPVDPSPVSHFAGKSFYQCSPAKRFPRTVRDQPGPSRQKQSDSDSIMYYCELCRVSCAGKISFECHLAGKRHKKMELTKQSTEEECNPKEMTCSVCDVKCSGLEAYNSHLQGKQHAKTVKLLKSRGCKIPDVKPQTSSNQLSMPSSKIDPENYIKEFHSGKTKQFSCLLCNCICTNSQLKEAHLAGKKHQTALRKLKESLETPTVKDPSDSNLEPEIPTEHTSLAQPEPSSSDSHSPSTERPQIPPTGFARPPGPRMTSSPGLPTLISLPPHLLADERYMQTKLKHILPSKEENDVILLFDYSSSIDPGVLMALTVNAVCSALQQIFGVGSSSVEDLLTSDELSGVYLVGPVAIGLQLRGQLIADVVLVIRQPLLPNYADRTRMELEGLLKIACVNHRITVVTEKGTQLIAEISPNPSSPQPSTSTAPEPLNTSSSSSDPPVARIRISFASLYVSSVPKNVVSTYQAEAEHHTSLPDGLINLRQTAWLQKALSEHPDKTALLNVARLVRCLIRDSRPVPWGEFPDYVLLVLLGHLSFMDLPLSSGYRSSALRVRPGLLFRRLLESLASGILIDRDGELSSMSDRPGSDLLLLDRMKASDRIATTSAAQEALRLVAFRQINKLLDLPRFVPPYQPKNGVKSPSTTLKTQSSLASLGKRKMNDNDDALNGRSCGEGGGCGGDTPFVDDLLISTRVIKLDEEGNHDIENDRKLV</sequence>
<feature type="compositionally biased region" description="Low complexity" evidence="1">
    <location>
        <begin position="275"/>
        <end position="285"/>
    </location>
</feature>
<protein>
    <submittedName>
        <fullName evidence="5">DZF domain-containing protein</fullName>
    </submittedName>
</protein>
<dbReference type="Gene3D" id="1.10.1410.40">
    <property type="match status" value="1"/>
</dbReference>